<dbReference type="InterPro" id="IPR051398">
    <property type="entry name" value="Polysacch_Deacetylase"/>
</dbReference>
<evidence type="ECO:0000313" key="5">
    <source>
        <dbReference type="Proteomes" id="UP001620397"/>
    </source>
</evidence>
<dbReference type="EMBL" id="JADIKL010000003">
    <property type="protein sequence ID" value="MFK2930640.1"/>
    <property type="molecule type" value="Genomic_DNA"/>
</dbReference>
<dbReference type="Gene3D" id="3.20.20.370">
    <property type="entry name" value="Glycoside hydrolase/deacetylase"/>
    <property type="match status" value="1"/>
</dbReference>
<evidence type="ECO:0000256" key="2">
    <source>
        <dbReference type="ARBA" id="ARBA00022729"/>
    </source>
</evidence>
<evidence type="ECO:0000259" key="3">
    <source>
        <dbReference type="PROSITE" id="PS51677"/>
    </source>
</evidence>
<gene>
    <name evidence="4" type="ORF">ISP14_07530</name>
</gene>
<dbReference type="SUPFAM" id="SSF88713">
    <property type="entry name" value="Glycoside hydrolase/deacetylase"/>
    <property type="match status" value="1"/>
</dbReference>
<dbReference type="PANTHER" id="PTHR34216">
    <property type="match status" value="1"/>
</dbReference>
<sequence>MSPPARSEIRPGMRGRLGELCYRSGLLRLLQHARGWLCRDLRVLAYHRVLPLAEPDRFDFDLELVSASLDGFRRQMQLLQRRFRPLQLTQVLAMLDAGERLPANTVVVTFDDGYDDNYRYVFPVLRELGIPATFFVCTGHIDSGRPYAYDWLVHMILCTQAGELAIPELGLAQAMPTDRPARRRLAQQALDRLKALDGTDQAAVIARLEAAWNLPREVSHPDCRPMSWAQLREMHAAGFEIGSHGVHHRMLAKLPQHELEAELRGSRAALERELGASATLMSYPVGGDAAFDERVVRATREAGYRAACSYICGTNFARTADRYALYRLPVEREMDAGWFAAMLTMPGLMSYPTVSRIS</sequence>
<proteinExistence type="predicted"/>
<keyword evidence="2" id="KW-0732">Signal</keyword>
<dbReference type="InterPro" id="IPR002509">
    <property type="entry name" value="NODB_dom"/>
</dbReference>
<evidence type="ECO:0000313" key="4">
    <source>
        <dbReference type="EMBL" id="MFK2930640.1"/>
    </source>
</evidence>
<dbReference type="PROSITE" id="PS51677">
    <property type="entry name" value="NODB"/>
    <property type="match status" value="1"/>
</dbReference>
<dbReference type="PANTHER" id="PTHR34216:SF3">
    <property type="entry name" value="POLY-BETA-1,6-N-ACETYL-D-GLUCOSAMINE N-DEACETYLASE"/>
    <property type="match status" value="1"/>
</dbReference>
<feature type="domain" description="NodB homology" evidence="3">
    <location>
        <begin position="104"/>
        <end position="358"/>
    </location>
</feature>
<protein>
    <submittedName>
        <fullName evidence="4">Polysaccharide deacetylase family protein</fullName>
    </submittedName>
</protein>
<reference evidence="4 5" key="1">
    <citation type="submission" date="2020-10" db="EMBL/GenBank/DDBJ databases">
        <title>Phylogeny of dyella-like bacteria.</title>
        <authorList>
            <person name="Fu J."/>
        </authorList>
    </citation>
    <scope>NUCLEOTIDE SEQUENCE [LARGE SCALE GENOMIC DNA]</scope>
    <source>
        <strain evidence="4 5">DKC-1</strain>
    </source>
</reference>
<accession>A0ABW8KET0</accession>
<keyword evidence="5" id="KW-1185">Reference proteome</keyword>
<name>A0ABW8KET0_9GAMM</name>
<dbReference type="InterPro" id="IPR011330">
    <property type="entry name" value="Glyco_hydro/deAcase_b/a-brl"/>
</dbReference>
<dbReference type="CDD" id="cd10918">
    <property type="entry name" value="CE4_NodB_like_5s_6s"/>
    <property type="match status" value="1"/>
</dbReference>
<dbReference type="Proteomes" id="UP001620397">
    <property type="component" value="Unassembled WGS sequence"/>
</dbReference>
<comment type="caution">
    <text evidence="4">The sequence shown here is derived from an EMBL/GenBank/DDBJ whole genome shotgun (WGS) entry which is preliminary data.</text>
</comment>
<dbReference type="Pfam" id="PF01522">
    <property type="entry name" value="Polysacc_deac_1"/>
    <property type="match status" value="2"/>
</dbReference>
<evidence type="ECO:0000256" key="1">
    <source>
        <dbReference type="ARBA" id="ARBA00004613"/>
    </source>
</evidence>
<organism evidence="4 5">
    <name type="scientific">Dyella agri</name>
    <dbReference type="NCBI Taxonomy" id="1926869"/>
    <lineage>
        <taxon>Bacteria</taxon>
        <taxon>Pseudomonadati</taxon>
        <taxon>Pseudomonadota</taxon>
        <taxon>Gammaproteobacteria</taxon>
        <taxon>Lysobacterales</taxon>
        <taxon>Rhodanobacteraceae</taxon>
        <taxon>Dyella</taxon>
    </lineage>
</organism>
<comment type="subcellular location">
    <subcellularLocation>
        <location evidence="1">Secreted</location>
    </subcellularLocation>
</comment>